<comment type="caution">
    <text evidence="2">The sequence shown here is derived from an EMBL/GenBank/DDBJ whole genome shotgun (WGS) entry which is preliminary data.</text>
</comment>
<feature type="region of interest" description="Disordered" evidence="1">
    <location>
        <begin position="1"/>
        <end position="41"/>
    </location>
</feature>
<proteinExistence type="predicted"/>
<keyword evidence="3" id="KW-1185">Reference proteome</keyword>
<reference evidence="2" key="1">
    <citation type="submission" date="2023-07" db="EMBL/GenBank/DDBJ databases">
        <title>Chromosome-level Genome Assembly of Striped Snakehead (Channa striata).</title>
        <authorList>
            <person name="Liu H."/>
        </authorList>
    </citation>
    <scope>NUCLEOTIDE SEQUENCE</scope>
    <source>
        <strain evidence="2">Gz</strain>
        <tissue evidence="2">Muscle</tissue>
    </source>
</reference>
<dbReference type="AlphaFoldDB" id="A0AA88IIJ0"/>
<feature type="compositionally biased region" description="Basic and acidic residues" evidence="1">
    <location>
        <begin position="124"/>
        <end position="139"/>
    </location>
</feature>
<evidence type="ECO:0000313" key="2">
    <source>
        <dbReference type="EMBL" id="KAK2814293.1"/>
    </source>
</evidence>
<evidence type="ECO:0000313" key="3">
    <source>
        <dbReference type="Proteomes" id="UP001187415"/>
    </source>
</evidence>
<dbReference type="Proteomes" id="UP001187415">
    <property type="component" value="Unassembled WGS sequence"/>
</dbReference>
<name>A0AA88IIJ0_CHASR</name>
<accession>A0AA88IIJ0</accession>
<evidence type="ECO:0000256" key="1">
    <source>
        <dbReference type="SAM" id="MobiDB-lite"/>
    </source>
</evidence>
<gene>
    <name evidence="2" type="ORF">Q5P01_000642</name>
</gene>
<dbReference type="EMBL" id="JAUPFM010000064">
    <property type="protein sequence ID" value="KAK2814293.1"/>
    <property type="molecule type" value="Genomic_DNA"/>
</dbReference>
<feature type="compositionally biased region" description="Low complexity" evidence="1">
    <location>
        <begin position="155"/>
        <end position="172"/>
    </location>
</feature>
<organism evidence="2 3">
    <name type="scientific">Channa striata</name>
    <name type="common">Snakehead murrel</name>
    <name type="synonym">Ophicephalus striatus</name>
    <dbReference type="NCBI Taxonomy" id="64152"/>
    <lineage>
        <taxon>Eukaryota</taxon>
        <taxon>Metazoa</taxon>
        <taxon>Chordata</taxon>
        <taxon>Craniata</taxon>
        <taxon>Vertebrata</taxon>
        <taxon>Euteleostomi</taxon>
        <taxon>Actinopterygii</taxon>
        <taxon>Neopterygii</taxon>
        <taxon>Teleostei</taxon>
        <taxon>Neoteleostei</taxon>
        <taxon>Acanthomorphata</taxon>
        <taxon>Anabantaria</taxon>
        <taxon>Anabantiformes</taxon>
        <taxon>Channoidei</taxon>
        <taxon>Channidae</taxon>
        <taxon>Channa</taxon>
    </lineage>
</organism>
<protein>
    <submittedName>
        <fullName evidence="2">Uncharacterized protein</fullName>
    </submittedName>
</protein>
<sequence length="178" mass="19087">MRCEIGEGRPSSGRAQPCHERLCSPTEAGYPGQPKFRGATVSSRLGDSDLEAFSHNPTDVLSQLLGASRRPAGGPRERVPAGAVAGEIREKGPARVQSRRRRPPYPIPPTGPPSTRRRTPPRAKPRDPRRARAGDEGEARAGGAGFRRRREEGDGATAPPAAARAQPRFAPQPDRPSP</sequence>
<feature type="region of interest" description="Disordered" evidence="1">
    <location>
        <begin position="64"/>
        <end position="178"/>
    </location>
</feature>